<gene>
    <name evidence="3" type="ORF">NECHADRAFT_78141</name>
</gene>
<reference evidence="3 4" key="1">
    <citation type="journal article" date="2009" name="PLoS Genet.">
        <title>The genome of Nectria haematococca: contribution of supernumerary chromosomes to gene expansion.</title>
        <authorList>
            <person name="Coleman J.J."/>
            <person name="Rounsley S.D."/>
            <person name="Rodriguez-Carres M."/>
            <person name="Kuo A."/>
            <person name="Wasmann C.C."/>
            <person name="Grimwood J."/>
            <person name="Schmutz J."/>
            <person name="Taga M."/>
            <person name="White G.J."/>
            <person name="Zhou S."/>
            <person name="Schwartz D.C."/>
            <person name="Freitag M."/>
            <person name="Ma L.J."/>
            <person name="Danchin E.G."/>
            <person name="Henrissat B."/>
            <person name="Coutinho P.M."/>
            <person name="Nelson D.R."/>
            <person name="Straney D."/>
            <person name="Napoli C.A."/>
            <person name="Barker B.M."/>
            <person name="Gribskov M."/>
            <person name="Rep M."/>
            <person name="Kroken S."/>
            <person name="Molnar I."/>
            <person name="Rensing C."/>
            <person name="Kennell J.C."/>
            <person name="Zamora J."/>
            <person name="Farman M.L."/>
            <person name="Selker E.U."/>
            <person name="Salamov A."/>
            <person name="Shapiro H."/>
            <person name="Pangilinan J."/>
            <person name="Lindquist E."/>
            <person name="Lamers C."/>
            <person name="Grigoriev I.V."/>
            <person name="Geiser D.M."/>
            <person name="Covert S.F."/>
            <person name="Temporini E."/>
            <person name="Vanetten H.D."/>
        </authorList>
    </citation>
    <scope>NUCLEOTIDE SEQUENCE [LARGE SCALE GENOMIC DNA]</scope>
    <source>
        <strain evidence="4">ATCC MYA-4622 / CBS 123669 / FGSC 9596 / NRRL 45880 / 77-13-4</strain>
    </source>
</reference>
<sequence>MARLEDDDKHPLWKDFLQIVKLLIAPFNPIMEFTRKAGPNGTANGMFLCLVVAFWLGMSIFFYYKGIVGEPALVWISFLCFLVAVFWMIVIRIAIEMRQDFELHGWPNSDEYVRLMQGIWRNFTLLIRLLSGPYALILAEERKGIFDTVYHLAMCLCITIPYAGCPFFFVRAFLDTPLTEFKKDHWWSFFFCCFAASVFYLLVVVTTGRPGHRLRRYFIAVVRSITAPCSLLIVKAGESGIALTVYAIFSCLLVTYLLTLSSWFIYLALLDHSLDRICFWRASVVSLFAAGSIYILTLTVVFGSTMKDRHREKLLVASLLALLGIQYGSTSQGNGPEPQTASSPVPSEAAMDATSQPNPTADPLASAHDNQFPRG</sequence>
<feature type="compositionally biased region" description="Polar residues" evidence="1">
    <location>
        <begin position="330"/>
        <end position="345"/>
    </location>
</feature>
<feature type="transmembrane region" description="Helical" evidence="2">
    <location>
        <begin position="243"/>
        <end position="266"/>
    </location>
</feature>
<feature type="transmembrane region" description="Helical" evidence="2">
    <location>
        <begin position="149"/>
        <end position="174"/>
    </location>
</feature>
<dbReference type="RefSeq" id="XP_003052791.1">
    <property type="nucleotide sequence ID" value="XM_003052745.1"/>
</dbReference>
<feature type="transmembrane region" description="Helical" evidence="2">
    <location>
        <begin position="73"/>
        <end position="95"/>
    </location>
</feature>
<feature type="transmembrane region" description="Helical" evidence="2">
    <location>
        <begin position="186"/>
        <end position="205"/>
    </location>
</feature>
<feature type="region of interest" description="Disordered" evidence="1">
    <location>
        <begin position="330"/>
        <end position="375"/>
    </location>
</feature>
<proteinExistence type="predicted"/>
<dbReference type="KEGG" id="nhe:NECHADRAFT_78141"/>
<dbReference type="Proteomes" id="UP000005206">
    <property type="component" value="Chromosome 3"/>
</dbReference>
<dbReference type="GeneID" id="9664360"/>
<feature type="transmembrane region" description="Helical" evidence="2">
    <location>
        <begin position="43"/>
        <end position="64"/>
    </location>
</feature>
<evidence type="ECO:0000256" key="1">
    <source>
        <dbReference type="SAM" id="MobiDB-lite"/>
    </source>
</evidence>
<dbReference type="HOGENOM" id="CLU_737875_0_0_1"/>
<name>C7YN85_FUSV7</name>
<dbReference type="VEuPathDB" id="FungiDB:NECHADRAFT_78141"/>
<dbReference type="OrthoDB" id="5066940at2759"/>
<evidence type="ECO:0000313" key="4">
    <source>
        <dbReference type="Proteomes" id="UP000005206"/>
    </source>
</evidence>
<keyword evidence="2" id="KW-0812">Transmembrane</keyword>
<dbReference type="InParanoid" id="C7YN85"/>
<accession>C7YN85</accession>
<organism evidence="3 4">
    <name type="scientific">Fusarium vanettenii (strain ATCC MYA-4622 / CBS 123669 / FGSC 9596 / NRRL 45880 / 77-13-4)</name>
    <name type="common">Fusarium solani subsp. pisi</name>
    <dbReference type="NCBI Taxonomy" id="660122"/>
    <lineage>
        <taxon>Eukaryota</taxon>
        <taxon>Fungi</taxon>
        <taxon>Dikarya</taxon>
        <taxon>Ascomycota</taxon>
        <taxon>Pezizomycotina</taxon>
        <taxon>Sordariomycetes</taxon>
        <taxon>Hypocreomycetidae</taxon>
        <taxon>Hypocreales</taxon>
        <taxon>Nectriaceae</taxon>
        <taxon>Fusarium</taxon>
        <taxon>Fusarium solani species complex</taxon>
        <taxon>Fusarium vanettenii</taxon>
    </lineage>
</organism>
<dbReference type="EMBL" id="GG698897">
    <property type="protein sequence ID" value="EEU47078.1"/>
    <property type="molecule type" value="Genomic_DNA"/>
</dbReference>
<protein>
    <submittedName>
        <fullName evidence="3">Uncharacterized protein</fullName>
    </submittedName>
</protein>
<dbReference type="AlphaFoldDB" id="C7YN85"/>
<evidence type="ECO:0000256" key="2">
    <source>
        <dbReference type="SAM" id="Phobius"/>
    </source>
</evidence>
<feature type="transmembrane region" description="Helical" evidence="2">
    <location>
        <begin position="278"/>
        <end position="302"/>
    </location>
</feature>
<keyword evidence="4" id="KW-1185">Reference proteome</keyword>
<keyword evidence="2" id="KW-1133">Transmembrane helix</keyword>
<evidence type="ECO:0000313" key="3">
    <source>
        <dbReference type="EMBL" id="EEU47078.1"/>
    </source>
</evidence>
<keyword evidence="2" id="KW-0472">Membrane</keyword>